<dbReference type="SMART" id="SM00388">
    <property type="entry name" value="HisKA"/>
    <property type="match status" value="1"/>
</dbReference>
<evidence type="ECO:0000256" key="5">
    <source>
        <dbReference type="ARBA" id="ARBA00022679"/>
    </source>
</evidence>
<dbReference type="InterPro" id="IPR035965">
    <property type="entry name" value="PAS-like_dom_sf"/>
</dbReference>
<feature type="transmembrane region" description="Helical" evidence="8">
    <location>
        <begin position="20"/>
        <end position="38"/>
    </location>
</feature>
<evidence type="ECO:0000256" key="7">
    <source>
        <dbReference type="ARBA" id="ARBA00023012"/>
    </source>
</evidence>
<keyword evidence="12" id="KW-1185">Reference proteome</keyword>
<dbReference type="SMART" id="SM00304">
    <property type="entry name" value="HAMP"/>
    <property type="match status" value="1"/>
</dbReference>
<dbReference type="Pfam" id="PF02518">
    <property type="entry name" value="HATPase_c"/>
    <property type="match status" value="1"/>
</dbReference>
<organism evidence="11 12">
    <name type="scientific">Amantichitinum ursilacus</name>
    <dbReference type="NCBI Taxonomy" id="857265"/>
    <lineage>
        <taxon>Bacteria</taxon>
        <taxon>Pseudomonadati</taxon>
        <taxon>Pseudomonadota</taxon>
        <taxon>Betaproteobacteria</taxon>
        <taxon>Neisseriales</taxon>
        <taxon>Chitinibacteraceae</taxon>
        <taxon>Amantichitinum</taxon>
    </lineage>
</organism>
<evidence type="ECO:0000313" key="12">
    <source>
        <dbReference type="Proteomes" id="UP000037939"/>
    </source>
</evidence>
<dbReference type="InterPro" id="IPR003594">
    <property type="entry name" value="HATPase_dom"/>
</dbReference>
<keyword evidence="4" id="KW-0597">Phosphoprotein</keyword>
<dbReference type="InterPro" id="IPR005467">
    <property type="entry name" value="His_kinase_dom"/>
</dbReference>
<feature type="domain" description="HAMP" evidence="10">
    <location>
        <begin position="376"/>
        <end position="429"/>
    </location>
</feature>
<dbReference type="InterPro" id="IPR013656">
    <property type="entry name" value="PAS_4"/>
</dbReference>
<dbReference type="InterPro" id="IPR036890">
    <property type="entry name" value="HATPase_C_sf"/>
</dbReference>
<dbReference type="RefSeq" id="WP_083458890.1">
    <property type="nucleotide sequence ID" value="NZ_LAQT01000007.1"/>
</dbReference>
<keyword evidence="7" id="KW-0902">Two-component regulatory system</keyword>
<dbReference type="CDD" id="cd00075">
    <property type="entry name" value="HATPase"/>
    <property type="match status" value="1"/>
</dbReference>
<comment type="caution">
    <text evidence="11">The sequence shown here is derived from an EMBL/GenBank/DDBJ whole genome shotgun (WGS) entry which is preliminary data.</text>
</comment>
<dbReference type="STRING" id="857265.WG78_09845"/>
<evidence type="ECO:0000256" key="4">
    <source>
        <dbReference type="ARBA" id="ARBA00022553"/>
    </source>
</evidence>
<keyword evidence="6" id="KW-0418">Kinase</keyword>
<comment type="catalytic activity">
    <reaction evidence="1">
        <text>ATP + protein L-histidine = ADP + protein N-phospho-L-histidine.</text>
        <dbReference type="EC" id="2.7.13.3"/>
    </reaction>
</comment>
<feature type="domain" description="Histidine kinase" evidence="9">
    <location>
        <begin position="605"/>
        <end position="821"/>
    </location>
</feature>
<dbReference type="PRINTS" id="PR00344">
    <property type="entry name" value="BCTRLSENSOR"/>
</dbReference>
<keyword evidence="8" id="KW-0472">Membrane</keyword>
<sequence>MPVLPRPRLTLTRRALTRMGQRVAVVIVLVTLGSYWHLYNSLEHMLISGLGNYAEARANHESQDFLLAQTQTRMMADEYLRRLKAMGQTDPKAEFDARFAASPDGLIRVRPEISDFKHKATLYIRNDVPITPDLRRRVLTGFQLLSEWGPLTTNRFLDSFMNMPEQLSINYAPFVDWSLSATPRTDIFQYETVWRSAPKANPSRKSFWTSVYFDEGARKWMISHVSLADLDGRWVGSLGQDIAIDDLVRRTQNQHLPGTWNLIVRSDGQLIAHPTLAKEIAKAGGNLDVRQLHDKTLENIVHAALGVPNGNGAATTPRGDYLVAVSTIAGPQWKLVVVYPGSLLARIARGNASYVLLLGAGSLVLELLIMWLVLQRHVAEPLQEMVIASERIRDGDYAVDLKSARLDDELGELARSIAGMAERVGERDRQLQHAAKQLAREADMAGQTAARLAALSQILPDPVFLIDQEGTVREAFGKTSALFEGAPAGQSIFATLPDDYHELARNALQDALMRGAPHRLVYPVSTPPPSRWFEARLMPLPSSSSYHWSVLWLVRDITELKQAAEETRLARDHLQDIVAAQTADLRAARDKADAANRAKTQFVSNISHELRTPMHAILSFARIGIEKAAQAEPDKLRRYFENIAKSGERMLATVNDLLDIAKLEAGKMDYHFVDSQLCHIVNTVVEELEPLAARRHVAMTVRGCDSDTVHCDSFRIAQVIRNLLSNSLKFSPSPGEIRVLMQSDGAMLHVGVCNDGPAIPDDELARIFESFVQGTATSPAGGSGLGLAICREIITAHGGVIHASNLDTGGVCFNFTLPINRAM</sequence>
<dbReference type="PROSITE" id="PS50885">
    <property type="entry name" value="HAMP"/>
    <property type="match status" value="1"/>
</dbReference>
<dbReference type="InterPro" id="IPR003660">
    <property type="entry name" value="HAMP_dom"/>
</dbReference>
<keyword evidence="8" id="KW-1133">Transmembrane helix</keyword>
<dbReference type="PANTHER" id="PTHR43711">
    <property type="entry name" value="TWO-COMPONENT HISTIDINE KINASE"/>
    <property type="match status" value="1"/>
</dbReference>
<dbReference type="PANTHER" id="PTHR43711:SF1">
    <property type="entry name" value="HISTIDINE KINASE 1"/>
    <property type="match status" value="1"/>
</dbReference>
<evidence type="ECO:0000256" key="3">
    <source>
        <dbReference type="ARBA" id="ARBA00012438"/>
    </source>
</evidence>
<dbReference type="EMBL" id="LAQT01000007">
    <property type="protein sequence ID" value="KPC53383.1"/>
    <property type="molecule type" value="Genomic_DNA"/>
</dbReference>
<dbReference type="InterPro" id="IPR004358">
    <property type="entry name" value="Sig_transdc_His_kin-like_C"/>
</dbReference>
<dbReference type="InterPro" id="IPR050736">
    <property type="entry name" value="Sensor_HK_Regulatory"/>
</dbReference>
<dbReference type="GO" id="GO:0000155">
    <property type="term" value="F:phosphorelay sensor kinase activity"/>
    <property type="evidence" value="ECO:0007669"/>
    <property type="project" value="InterPro"/>
</dbReference>
<evidence type="ECO:0000256" key="1">
    <source>
        <dbReference type="ARBA" id="ARBA00000085"/>
    </source>
</evidence>
<evidence type="ECO:0000259" key="10">
    <source>
        <dbReference type="PROSITE" id="PS50885"/>
    </source>
</evidence>
<reference evidence="11 12" key="1">
    <citation type="submission" date="2015-07" db="EMBL/GenBank/DDBJ databases">
        <title>Draft genome sequence of the Amantichitinum ursilacus IGB-41, a new chitin-degrading bacterium.</title>
        <authorList>
            <person name="Kirstahler P."/>
            <person name="Guenther M."/>
            <person name="Grumaz C."/>
            <person name="Rupp S."/>
            <person name="Zibek S."/>
            <person name="Sohn K."/>
        </authorList>
    </citation>
    <scope>NUCLEOTIDE SEQUENCE [LARGE SCALE GENOMIC DNA]</scope>
    <source>
        <strain evidence="11 12">IGB-41</strain>
    </source>
</reference>
<evidence type="ECO:0000259" key="9">
    <source>
        <dbReference type="PROSITE" id="PS50109"/>
    </source>
</evidence>
<evidence type="ECO:0000313" key="11">
    <source>
        <dbReference type="EMBL" id="KPC53383.1"/>
    </source>
</evidence>
<keyword evidence="5 11" id="KW-0808">Transferase</keyword>
<dbReference type="SUPFAM" id="SSF158472">
    <property type="entry name" value="HAMP domain-like"/>
    <property type="match status" value="1"/>
</dbReference>
<dbReference type="InterPro" id="IPR036097">
    <property type="entry name" value="HisK_dim/P_sf"/>
</dbReference>
<comment type="subcellular location">
    <subcellularLocation>
        <location evidence="2">Membrane</location>
    </subcellularLocation>
</comment>
<evidence type="ECO:0000256" key="2">
    <source>
        <dbReference type="ARBA" id="ARBA00004370"/>
    </source>
</evidence>
<dbReference type="AlphaFoldDB" id="A0A0N0GP32"/>
<dbReference type="InterPro" id="IPR003661">
    <property type="entry name" value="HisK_dim/P_dom"/>
</dbReference>
<proteinExistence type="predicted"/>
<dbReference type="SUPFAM" id="SSF55785">
    <property type="entry name" value="PYP-like sensor domain (PAS domain)"/>
    <property type="match status" value="1"/>
</dbReference>
<dbReference type="Pfam" id="PF00672">
    <property type="entry name" value="HAMP"/>
    <property type="match status" value="1"/>
</dbReference>
<dbReference type="Gene3D" id="6.10.340.10">
    <property type="match status" value="1"/>
</dbReference>
<dbReference type="EC" id="2.7.13.3" evidence="3"/>
<dbReference type="SUPFAM" id="SSF47384">
    <property type="entry name" value="Homodimeric domain of signal transducing histidine kinase"/>
    <property type="match status" value="1"/>
</dbReference>
<gene>
    <name evidence="11" type="primary">pleC_3</name>
    <name evidence="11" type="ORF">WG78_09845</name>
</gene>
<evidence type="ECO:0000256" key="6">
    <source>
        <dbReference type="ARBA" id="ARBA00022777"/>
    </source>
</evidence>
<dbReference type="CDD" id="cd00082">
    <property type="entry name" value="HisKA"/>
    <property type="match status" value="1"/>
</dbReference>
<dbReference type="Pfam" id="PF00512">
    <property type="entry name" value="HisKA"/>
    <property type="match status" value="1"/>
</dbReference>
<dbReference type="Gene3D" id="1.10.287.130">
    <property type="match status" value="1"/>
</dbReference>
<dbReference type="PROSITE" id="PS50109">
    <property type="entry name" value="HIS_KIN"/>
    <property type="match status" value="1"/>
</dbReference>
<dbReference type="SUPFAM" id="SSF55874">
    <property type="entry name" value="ATPase domain of HSP90 chaperone/DNA topoisomerase II/histidine kinase"/>
    <property type="match status" value="1"/>
</dbReference>
<protein>
    <recommendedName>
        <fullName evidence="3">histidine kinase</fullName>
        <ecNumber evidence="3">2.7.13.3</ecNumber>
    </recommendedName>
</protein>
<dbReference type="Gene3D" id="3.30.565.10">
    <property type="entry name" value="Histidine kinase-like ATPase, C-terminal domain"/>
    <property type="match status" value="1"/>
</dbReference>
<dbReference type="Pfam" id="PF08448">
    <property type="entry name" value="PAS_4"/>
    <property type="match status" value="1"/>
</dbReference>
<name>A0A0N0GP32_9NEIS</name>
<dbReference type="Gene3D" id="3.30.450.20">
    <property type="entry name" value="PAS domain"/>
    <property type="match status" value="3"/>
</dbReference>
<dbReference type="CDD" id="cd06225">
    <property type="entry name" value="HAMP"/>
    <property type="match status" value="1"/>
</dbReference>
<dbReference type="SMART" id="SM00387">
    <property type="entry name" value="HATPase_c"/>
    <property type="match status" value="1"/>
</dbReference>
<accession>A0A0N0GP32</accession>
<dbReference type="Proteomes" id="UP000037939">
    <property type="component" value="Unassembled WGS sequence"/>
</dbReference>
<evidence type="ECO:0000256" key="8">
    <source>
        <dbReference type="SAM" id="Phobius"/>
    </source>
</evidence>
<dbReference type="CDD" id="cd18774">
    <property type="entry name" value="PDC2_HK_sensor"/>
    <property type="match status" value="1"/>
</dbReference>
<dbReference type="GO" id="GO:0016020">
    <property type="term" value="C:membrane"/>
    <property type="evidence" value="ECO:0007669"/>
    <property type="project" value="UniProtKB-SubCell"/>
</dbReference>
<dbReference type="OrthoDB" id="8579121at2"/>
<keyword evidence="8" id="KW-0812">Transmembrane</keyword>